<dbReference type="Proteomes" id="UP000567922">
    <property type="component" value="Unassembled WGS sequence"/>
</dbReference>
<comment type="caution">
    <text evidence="3">The sequence shown here is derived from an EMBL/GenBank/DDBJ whole genome shotgun (WGS) entry which is preliminary data.</text>
</comment>
<accession>A0A839RL35</accession>
<name>A0A839RL35_9ACTN</name>
<dbReference type="RefSeq" id="WP_064442168.1">
    <property type="nucleotide sequence ID" value="NZ_BDDI01000020.1"/>
</dbReference>
<keyword evidence="2" id="KW-1133">Transmembrane helix</keyword>
<organism evidence="3 4">
    <name type="scientific">Hoyosella altamirensis</name>
    <dbReference type="NCBI Taxonomy" id="616997"/>
    <lineage>
        <taxon>Bacteria</taxon>
        <taxon>Bacillati</taxon>
        <taxon>Actinomycetota</taxon>
        <taxon>Actinomycetes</taxon>
        <taxon>Mycobacteriales</taxon>
        <taxon>Hoyosellaceae</taxon>
        <taxon>Hoyosella</taxon>
    </lineage>
</organism>
<proteinExistence type="predicted"/>
<keyword evidence="2" id="KW-0472">Membrane</keyword>
<feature type="transmembrane region" description="Helical" evidence="2">
    <location>
        <begin position="172"/>
        <end position="189"/>
    </location>
</feature>
<feature type="region of interest" description="Disordered" evidence="1">
    <location>
        <begin position="324"/>
        <end position="346"/>
    </location>
</feature>
<evidence type="ECO:0000256" key="1">
    <source>
        <dbReference type="SAM" id="MobiDB-lite"/>
    </source>
</evidence>
<dbReference type="AlphaFoldDB" id="A0A839RL35"/>
<evidence type="ECO:0000313" key="3">
    <source>
        <dbReference type="EMBL" id="MBB3037009.1"/>
    </source>
</evidence>
<feature type="transmembrane region" description="Helical" evidence="2">
    <location>
        <begin position="81"/>
        <end position="101"/>
    </location>
</feature>
<feature type="transmembrane region" description="Helical" evidence="2">
    <location>
        <begin position="291"/>
        <end position="312"/>
    </location>
</feature>
<feature type="transmembrane region" description="Helical" evidence="2">
    <location>
        <begin position="209"/>
        <end position="228"/>
    </location>
</feature>
<keyword evidence="2" id="KW-0812">Transmembrane</keyword>
<evidence type="ECO:0000313" key="4">
    <source>
        <dbReference type="Proteomes" id="UP000567922"/>
    </source>
</evidence>
<reference evidence="3 4" key="1">
    <citation type="submission" date="2020-08" db="EMBL/GenBank/DDBJ databases">
        <title>Sequencing the genomes of 1000 actinobacteria strains.</title>
        <authorList>
            <person name="Klenk H.-P."/>
        </authorList>
    </citation>
    <scope>NUCLEOTIDE SEQUENCE [LARGE SCALE GENOMIC DNA]</scope>
    <source>
        <strain evidence="3 4">DSM 45258</strain>
    </source>
</reference>
<evidence type="ECO:0000256" key="2">
    <source>
        <dbReference type="SAM" id="Phobius"/>
    </source>
</evidence>
<protein>
    <submittedName>
        <fullName evidence="3">Uncharacterized protein</fullName>
    </submittedName>
</protein>
<feature type="transmembrane region" description="Helical" evidence="2">
    <location>
        <begin position="121"/>
        <end position="144"/>
    </location>
</feature>
<feature type="transmembrane region" description="Helical" evidence="2">
    <location>
        <begin position="249"/>
        <end position="271"/>
    </location>
</feature>
<sequence>MPKPLHLIPPVVAGVALAVSAVVSEFSDKPNPFANGADTFGHSMLPLPGVLVTIWFLVAALGFLVSATALTVRPRRHVRTICITAVVIAGLLLDHSILMVLGYLPYAVVLAVTGNVNELEILVSFSLMLQILVAAGCVGLLIGLHSSKRHRVEAPRDTQREIQQATNRTRNYALIAIAAPLFYAASRILMAVEAPGFRHQEFTDELTTAGLGLAGASIVGAVLTLGLFQQWGERFPRWIPRIGGSSVPINLAVFPALVVAALIMAASRTILLQIVTGESDAISEMTEVPLVLLPHLLWPVWSIALAIAAMSYRRRRLVQRGSVRPASVRPEAQAQRSPSASPGRKG</sequence>
<gene>
    <name evidence="3" type="ORF">FHU29_001443</name>
</gene>
<feature type="transmembrane region" description="Helical" evidence="2">
    <location>
        <begin position="45"/>
        <end position="69"/>
    </location>
</feature>
<dbReference type="EMBL" id="JACHWS010000001">
    <property type="protein sequence ID" value="MBB3037009.1"/>
    <property type="molecule type" value="Genomic_DNA"/>
</dbReference>
<dbReference type="OrthoDB" id="2717873at2"/>
<keyword evidence="4" id="KW-1185">Reference proteome</keyword>